<gene>
    <name evidence="2" type="ORF">OD355_03140</name>
</gene>
<organism evidence="2 3">
    <name type="scientific">Haoranjiania flava</name>
    <dbReference type="NCBI Taxonomy" id="1856322"/>
    <lineage>
        <taxon>Bacteria</taxon>
        <taxon>Pseudomonadati</taxon>
        <taxon>Bacteroidota</taxon>
        <taxon>Chitinophagia</taxon>
        <taxon>Chitinophagales</taxon>
        <taxon>Chitinophagaceae</taxon>
        <taxon>Haoranjiania</taxon>
    </lineage>
</organism>
<dbReference type="Proteomes" id="UP001209317">
    <property type="component" value="Unassembled WGS sequence"/>
</dbReference>
<accession>A0AAE3IK24</accession>
<comment type="caution">
    <text evidence="2">The sequence shown here is derived from an EMBL/GenBank/DDBJ whole genome shotgun (WGS) entry which is preliminary data.</text>
</comment>
<feature type="signal peptide" evidence="1">
    <location>
        <begin position="1"/>
        <end position="37"/>
    </location>
</feature>
<dbReference type="AlphaFoldDB" id="A0AAE3IK24"/>
<keyword evidence="3" id="KW-1185">Reference proteome</keyword>
<name>A0AAE3IK24_9BACT</name>
<dbReference type="RefSeq" id="WP_263036993.1">
    <property type="nucleotide sequence ID" value="NZ_JAOTPL010000003.1"/>
</dbReference>
<keyword evidence="1" id="KW-0732">Signal</keyword>
<dbReference type="EMBL" id="JAOTPL010000003">
    <property type="protein sequence ID" value="MCU7693505.1"/>
    <property type="molecule type" value="Genomic_DNA"/>
</dbReference>
<evidence type="ECO:0000313" key="3">
    <source>
        <dbReference type="Proteomes" id="UP001209317"/>
    </source>
</evidence>
<feature type="chain" id="PRO_5042186614" evidence="1">
    <location>
        <begin position="38"/>
        <end position="90"/>
    </location>
</feature>
<sequence>MLLTDQKHLSKQKGKTMKKTFKLLLAGCLLTAGFAFAGENYTDHNNNMMVTDTIIPVEEAPDTTGLIPDTTVTPIDTTQALPVTTEEVEE</sequence>
<protein>
    <submittedName>
        <fullName evidence="2">Uncharacterized protein</fullName>
    </submittedName>
</protein>
<reference evidence="2" key="1">
    <citation type="submission" date="2022-10" db="EMBL/GenBank/DDBJ databases">
        <authorList>
            <person name="Kim H.S."/>
            <person name="Kim J.-S."/>
            <person name="Suh M.K."/>
            <person name="Eom M.K."/>
            <person name="Lee J.-S."/>
        </authorList>
    </citation>
    <scope>NUCLEOTIDE SEQUENCE</scope>
    <source>
        <strain evidence="2">LIP-5</strain>
    </source>
</reference>
<evidence type="ECO:0000256" key="1">
    <source>
        <dbReference type="SAM" id="SignalP"/>
    </source>
</evidence>
<evidence type="ECO:0000313" key="2">
    <source>
        <dbReference type="EMBL" id="MCU7693505.1"/>
    </source>
</evidence>
<proteinExistence type="predicted"/>